<organism evidence="2 3">
    <name type="scientific">Chara braunii</name>
    <name type="common">Braun's stonewort</name>
    <dbReference type="NCBI Taxonomy" id="69332"/>
    <lineage>
        <taxon>Eukaryota</taxon>
        <taxon>Viridiplantae</taxon>
        <taxon>Streptophyta</taxon>
        <taxon>Charophyceae</taxon>
        <taxon>Charales</taxon>
        <taxon>Characeae</taxon>
        <taxon>Chara</taxon>
    </lineage>
</organism>
<sequence>MEGRTFTSELCGDVGEQANMDIGEVIGTQLEGGGYRASLSAQSWQYMDDHPSTFLPPTHGGVHGSNGRPSLAMPVQDVSGCGGRGAYPTTMYNYGMQQGSSGVYGQCTQQPRMRAVSPRTDSPRWGCVPEHFVQPSQHRLQGLPPLSPPVNSRTTTMGEDNSPGQARAQQTATGASGTRAAGGPSHGAGIGSAQEQQQPPGMAEHVVDEVERPRSVLTTGGEGRTSASQGTGGGGEKRKAPEPSPQPKKNSIWTLEERVLLAKVSGESGSGG</sequence>
<accession>A0A388M0S6</accession>
<comment type="caution">
    <text evidence="2">The sequence shown here is derived from an EMBL/GenBank/DDBJ whole genome shotgun (WGS) entry which is preliminary data.</text>
</comment>
<evidence type="ECO:0000313" key="2">
    <source>
        <dbReference type="EMBL" id="GBG88115.1"/>
    </source>
</evidence>
<dbReference type="AlphaFoldDB" id="A0A388M0S6"/>
<feature type="compositionally biased region" description="Basic and acidic residues" evidence="1">
    <location>
        <begin position="205"/>
        <end position="214"/>
    </location>
</feature>
<evidence type="ECO:0000313" key="3">
    <source>
        <dbReference type="Proteomes" id="UP000265515"/>
    </source>
</evidence>
<proteinExistence type="predicted"/>
<dbReference type="Proteomes" id="UP000265515">
    <property type="component" value="Unassembled WGS sequence"/>
</dbReference>
<evidence type="ECO:0000256" key="1">
    <source>
        <dbReference type="SAM" id="MobiDB-lite"/>
    </source>
</evidence>
<name>A0A388M0S6_CHABU</name>
<keyword evidence="3" id="KW-1185">Reference proteome</keyword>
<reference evidence="2 3" key="1">
    <citation type="journal article" date="2018" name="Cell">
        <title>The Chara Genome: Secondary Complexity and Implications for Plant Terrestrialization.</title>
        <authorList>
            <person name="Nishiyama T."/>
            <person name="Sakayama H."/>
            <person name="Vries J.D."/>
            <person name="Buschmann H."/>
            <person name="Saint-Marcoux D."/>
            <person name="Ullrich K.K."/>
            <person name="Haas F.B."/>
            <person name="Vanderstraeten L."/>
            <person name="Becker D."/>
            <person name="Lang D."/>
            <person name="Vosolsobe S."/>
            <person name="Rombauts S."/>
            <person name="Wilhelmsson P.K.I."/>
            <person name="Janitza P."/>
            <person name="Kern R."/>
            <person name="Heyl A."/>
            <person name="Rumpler F."/>
            <person name="Villalobos L.I.A.C."/>
            <person name="Clay J.M."/>
            <person name="Skokan R."/>
            <person name="Toyoda A."/>
            <person name="Suzuki Y."/>
            <person name="Kagoshima H."/>
            <person name="Schijlen E."/>
            <person name="Tajeshwar N."/>
            <person name="Catarino B."/>
            <person name="Hetherington A.J."/>
            <person name="Saltykova A."/>
            <person name="Bonnot C."/>
            <person name="Breuninger H."/>
            <person name="Symeonidi A."/>
            <person name="Radhakrishnan G.V."/>
            <person name="Van Nieuwerburgh F."/>
            <person name="Deforce D."/>
            <person name="Chang C."/>
            <person name="Karol K.G."/>
            <person name="Hedrich R."/>
            <person name="Ulvskov P."/>
            <person name="Glockner G."/>
            <person name="Delwiche C.F."/>
            <person name="Petrasek J."/>
            <person name="Van de Peer Y."/>
            <person name="Friml J."/>
            <person name="Beilby M."/>
            <person name="Dolan L."/>
            <person name="Kohara Y."/>
            <person name="Sugano S."/>
            <person name="Fujiyama A."/>
            <person name="Delaux P.-M."/>
            <person name="Quint M."/>
            <person name="TheiBen G."/>
            <person name="Hagemann M."/>
            <person name="Harholt J."/>
            <person name="Dunand C."/>
            <person name="Zachgo S."/>
            <person name="Langdale J."/>
            <person name="Maumus F."/>
            <person name="Straeten D.V.D."/>
            <person name="Gould S.B."/>
            <person name="Rensing S.A."/>
        </authorList>
    </citation>
    <scope>NUCLEOTIDE SEQUENCE [LARGE SCALE GENOMIC DNA]</scope>
    <source>
        <strain evidence="2 3">S276</strain>
    </source>
</reference>
<dbReference type="Gramene" id="GBG88115">
    <property type="protein sequence ID" value="GBG88115"/>
    <property type="gene ID" value="CBR_g46604"/>
</dbReference>
<dbReference type="EMBL" id="BFEA01000650">
    <property type="protein sequence ID" value="GBG88115.1"/>
    <property type="molecule type" value="Genomic_DNA"/>
</dbReference>
<feature type="region of interest" description="Disordered" evidence="1">
    <location>
        <begin position="136"/>
        <end position="254"/>
    </location>
</feature>
<feature type="compositionally biased region" description="Low complexity" evidence="1">
    <location>
        <begin position="163"/>
        <end position="183"/>
    </location>
</feature>
<feature type="compositionally biased region" description="Polar residues" evidence="1">
    <location>
        <begin position="149"/>
        <end position="159"/>
    </location>
</feature>
<gene>
    <name evidence="2" type="ORF">CBR_g46604</name>
</gene>
<protein>
    <submittedName>
        <fullName evidence="2">Uncharacterized protein</fullName>
    </submittedName>
</protein>